<name>A0ABT7XJ38_9NEIS</name>
<protein>
    <submittedName>
        <fullName evidence="5">Pirin family protein</fullName>
    </submittedName>
</protein>
<dbReference type="Pfam" id="PF02678">
    <property type="entry name" value="Pirin"/>
    <property type="match status" value="1"/>
</dbReference>
<dbReference type="Gene3D" id="2.60.120.10">
    <property type="entry name" value="Jelly Rolls"/>
    <property type="match status" value="2"/>
</dbReference>
<dbReference type="RefSeq" id="WP_289828343.1">
    <property type="nucleotide sequence ID" value="NZ_JAUEDK010000003.1"/>
</dbReference>
<feature type="domain" description="Pirin N-terminal" evidence="3">
    <location>
        <begin position="19"/>
        <end position="123"/>
    </location>
</feature>
<comment type="caution">
    <text evidence="5">The sequence shown here is derived from an EMBL/GenBank/DDBJ whole genome shotgun (WGS) entry which is preliminary data.</text>
</comment>
<dbReference type="PANTHER" id="PTHR13903">
    <property type="entry name" value="PIRIN-RELATED"/>
    <property type="match status" value="1"/>
</dbReference>
<organism evidence="5 6">
    <name type="scientific">Crenobacter oryzisoli</name>
    <dbReference type="NCBI Taxonomy" id="3056844"/>
    <lineage>
        <taxon>Bacteria</taxon>
        <taxon>Pseudomonadati</taxon>
        <taxon>Pseudomonadota</taxon>
        <taxon>Betaproteobacteria</taxon>
        <taxon>Neisseriales</taxon>
        <taxon>Neisseriaceae</taxon>
        <taxon>Crenobacter</taxon>
    </lineage>
</organism>
<dbReference type="Proteomes" id="UP001168540">
    <property type="component" value="Unassembled WGS sequence"/>
</dbReference>
<dbReference type="Pfam" id="PF05726">
    <property type="entry name" value="Pirin_C"/>
    <property type="match status" value="1"/>
</dbReference>
<dbReference type="InterPro" id="IPR014710">
    <property type="entry name" value="RmlC-like_jellyroll"/>
</dbReference>
<dbReference type="PIRSF" id="PIRSF006232">
    <property type="entry name" value="Pirin"/>
    <property type="match status" value="1"/>
</dbReference>
<dbReference type="InterPro" id="IPR012093">
    <property type="entry name" value="Pirin"/>
</dbReference>
<dbReference type="SUPFAM" id="SSF51182">
    <property type="entry name" value="RmlC-like cupins"/>
    <property type="match status" value="1"/>
</dbReference>
<feature type="domain" description="Pirin C-terminal" evidence="4">
    <location>
        <begin position="179"/>
        <end position="274"/>
    </location>
</feature>
<evidence type="ECO:0000313" key="6">
    <source>
        <dbReference type="Proteomes" id="UP001168540"/>
    </source>
</evidence>
<gene>
    <name evidence="5" type="ORF">QU481_02710</name>
</gene>
<dbReference type="CDD" id="cd02247">
    <property type="entry name" value="cupin_pirin_C"/>
    <property type="match status" value="1"/>
</dbReference>
<dbReference type="EMBL" id="JAUEDK010000003">
    <property type="protein sequence ID" value="MDN0073802.1"/>
    <property type="molecule type" value="Genomic_DNA"/>
</dbReference>
<keyword evidence="6" id="KW-1185">Reference proteome</keyword>
<dbReference type="InterPro" id="IPR008778">
    <property type="entry name" value="Pirin_C_dom"/>
</dbReference>
<accession>A0ABT7XJ38</accession>
<evidence type="ECO:0000256" key="1">
    <source>
        <dbReference type="ARBA" id="ARBA00008416"/>
    </source>
</evidence>
<evidence type="ECO:0000256" key="2">
    <source>
        <dbReference type="RuleBase" id="RU003457"/>
    </source>
</evidence>
<reference evidence="5" key="1">
    <citation type="submission" date="2023-06" db="EMBL/GenBank/DDBJ databases">
        <authorList>
            <person name="Zhang S."/>
        </authorList>
    </citation>
    <scope>NUCLEOTIDE SEQUENCE</scope>
    <source>
        <strain evidence="5">SG2303</strain>
    </source>
</reference>
<dbReference type="PANTHER" id="PTHR13903:SF8">
    <property type="entry name" value="PIRIN"/>
    <property type="match status" value="1"/>
</dbReference>
<evidence type="ECO:0000259" key="3">
    <source>
        <dbReference type="Pfam" id="PF02678"/>
    </source>
</evidence>
<comment type="similarity">
    <text evidence="1 2">Belongs to the pirin family.</text>
</comment>
<evidence type="ECO:0000313" key="5">
    <source>
        <dbReference type="EMBL" id="MDN0073802.1"/>
    </source>
</evidence>
<dbReference type="CDD" id="cd02909">
    <property type="entry name" value="cupin_pirin_N"/>
    <property type="match status" value="1"/>
</dbReference>
<dbReference type="InterPro" id="IPR011051">
    <property type="entry name" value="RmlC_Cupin_sf"/>
</dbReference>
<evidence type="ECO:0000259" key="4">
    <source>
        <dbReference type="Pfam" id="PF05726"/>
    </source>
</evidence>
<dbReference type="InterPro" id="IPR003829">
    <property type="entry name" value="Pirin_N_dom"/>
</dbReference>
<proteinExistence type="inferred from homology"/>
<sequence length="288" mass="31500">MTAIRLLIEPKVHDIGFPVRRLLPVLETRSIGPFVFFDHMGPADFEPNTTEGDVRPHPHIGLATVTYLFSGALVHRDSLGTVQRIEPGAINLMTAGRGIVHSERIPPDIRANETVVQGIQTWIALPVVYENVEPDFQHYTAEQLPGYQEDGVQLRVLIGRMGGLTSPVHTYSPTLYATAILDDDATLELDADYQEQGLYVVSGAVSVNGEPIKAGQLAQFEPGQALTLTAQANSRVMLLGGAPLDGRRHMYWNFVASSRERIEEAKADWAAGRFAPVPGESEFIPLPG</sequence>